<feature type="region of interest" description="Disordered" evidence="1">
    <location>
        <begin position="318"/>
        <end position="343"/>
    </location>
</feature>
<reference evidence="2 3" key="1">
    <citation type="journal article" date="2022" name="Nat. Plants">
        <title>Genomes of leafy and leafless Platanthera orchids illuminate the evolution of mycoheterotrophy.</title>
        <authorList>
            <person name="Li M.H."/>
            <person name="Liu K.W."/>
            <person name="Li Z."/>
            <person name="Lu H.C."/>
            <person name="Ye Q.L."/>
            <person name="Zhang D."/>
            <person name="Wang J.Y."/>
            <person name="Li Y.F."/>
            <person name="Zhong Z.M."/>
            <person name="Liu X."/>
            <person name="Yu X."/>
            <person name="Liu D.K."/>
            <person name="Tu X.D."/>
            <person name="Liu B."/>
            <person name="Hao Y."/>
            <person name="Liao X.Y."/>
            <person name="Jiang Y.T."/>
            <person name="Sun W.H."/>
            <person name="Chen J."/>
            <person name="Chen Y.Q."/>
            <person name="Ai Y."/>
            <person name="Zhai J.W."/>
            <person name="Wu S.S."/>
            <person name="Zhou Z."/>
            <person name="Hsiao Y.Y."/>
            <person name="Wu W.L."/>
            <person name="Chen Y.Y."/>
            <person name="Lin Y.F."/>
            <person name="Hsu J.L."/>
            <person name="Li C.Y."/>
            <person name="Wang Z.W."/>
            <person name="Zhao X."/>
            <person name="Zhong W.Y."/>
            <person name="Ma X.K."/>
            <person name="Ma L."/>
            <person name="Huang J."/>
            <person name="Chen G.Z."/>
            <person name="Huang M.Z."/>
            <person name="Huang L."/>
            <person name="Peng D.H."/>
            <person name="Luo Y.B."/>
            <person name="Zou S.Q."/>
            <person name="Chen S.P."/>
            <person name="Lan S."/>
            <person name="Tsai W.C."/>
            <person name="Van de Peer Y."/>
            <person name="Liu Z.J."/>
        </authorList>
    </citation>
    <scope>NUCLEOTIDE SEQUENCE [LARGE SCALE GENOMIC DNA]</scope>
    <source>
        <strain evidence="2">Lor287</strain>
    </source>
</reference>
<comment type="caution">
    <text evidence="2">The sequence shown here is derived from an EMBL/GenBank/DDBJ whole genome shotgun (WGS) entry which is preliminary data.</text>
</comment>
<accession>A0AAP0G0W5</accession>
<keyword evidence="3" id="KW-1185">Reference proteome</keyword>
<evidence type="ECO:0000256" key="1">
    <source>
        <dbReference type="SAM" id="MobiDB-lite"/>
    </source>
</evidence>
<dbReference type="EMBL" id="JBBWWQ010000014">
    <property type="protein sequence ID" value="KAK8931164.1"/>
    <property type="molecule type" value="Genomic_DNA"/>
</dbReference>
<dbReference type="AlphaFoldDB" id="A0AAP0G0W5"/>
<evidence type="ECO:0000313" key="2">
    <source>
        <dbReference type="EMBL" id="KAK8931164.1"/>
    </source>
</evidence>
<evidence type="ECO:0000313" key="3">
    <source>
        <dbReference type="Proteomes" id="UP001418222"/>
    </source>
</evidence>
<protein>
    <submittedName>
        <fullName evidence="2">Uncharacterized protein</fullName>
    </submittedName>
</protein>
<proteinExistence type="predicted"/>
<dbReference type="Proteomes" id="UP001418222">
    <property type="component" value="Unassembled WGS sequence"/>
</dbReference>
<organism evidence="2 3">
    <name type="scientific">Platanthera zijinensis</name>
    <dbReference type="NCBI Taxonomy" id="2320716"/>
    <lineage>
        <taxon>Eukaryota</taxon>
        <taxon>Viridiplantae</taxon>
        <taxon>Streptophyta</taxon>
        <taxon>Embryophyta</taxon>
        <taxon>Tracheophyta</taxon>
        <taxon>Spermatophyta</taxon>
        <taxon>Magnoliopsida</taxon>
        <taxon>Liliopsida</taxon>
        <taxon>Asparagales</taxon>
        <taxon>Orchidaceae</taxon>
        <taxon>Orchidoideae</taxon>
        <taxon>Orchideae</taxon>
        <taxon>Orchidinae</taxon>
        <taxon>Platanthera</taxon>
    </lineage>
</organism>
<sequence length="469" mass="53390">MVAISTKRINLEGDGDLGRYLSTKIPEVCEEDKCESDCVRSCVEVRTHNILRYPIVTGSGFTNYDFDPFTEVKKVNKMLHDESRSIIIIDSCNNYSGECQTAYDIMGGRIWKNDQLLSPHVEKHQCLHIDVVGNVNATGSLAEQLDQNSRGMIIGGDGKKTIPVLFDESSSKSMTAEGCQFNASQLASLLFNSHETSNELLPSKSVCITQYDDTCANMKVDDNNPYTLSGEILSLCNATSPLTNSTKLINSVSEEIMVDTKAIPSLLISHGECRIPENVHVDNSEKNLLELHFDYEEHSSDSTIDIDHATGLEKDRLWEHDEPRHQRERSPARSFSQRNRLEDMDSRIRMKPDEYYEPNYFERFQDEYCGYGRGSKHDGSHDDQRGKNNRYEVLHPEGHLESNDNMSCLHYDDDISDRNLRQLHQGFNRGKVQGHLIKALILKMLIHLEESKEEWALLEVVEIQNPTRT</sequence>
<name>A0AAP0G0W5_9ASPA</name>
<feature type="compositionally biased region" description="Basic and acidic residues" evidence="1">
    <location>
        <begin position="318"/>
        <end position="331"/>
    </location>
</feature>
<gene>
    <name evidence="2" type="ORF">KSP39_PZI016207</name>
</gene>